<gene>
    <name evidence="1" type="ORF">BDN72DRAFT_965341</name>
</gene>
<reference evidence="1 2" key="1">
    <citation type="journal article" date="2019" name="Nat. Ecol. Evol.">
        <title>Megaphylogeny resolves global patterns of mushroom evolution.</title>
        <authorList>
            <person name="Varga T."/>
            <person name="Krizsan K."/>
            <person name="Foldi C."/>
            <person name="Dima B."/>
            <person name="Sanchez-Garcia M."/>
            <person name="Sanchez-Ramirez S."/>
            <person name="Szollosi G.J."/>
            <person name="Szarkandi J.G."/>
            <person name="Papp V."/>
            <person name="Albert L."/>
            <person name="Andreopoulos W."/>
            <person name="Angelini C."/>
            <person name="Antonin V."/>
            <person name="Barry K.W."/>
            <person name="Bougher N.L."/>
            <person name="Buchanan P."/>
            <person name="Buyck B."/>
            <person name="Bense V."/>
            <person name="Catcheside P."/>
            <person name="Chovatia M."/>
            <person name="Cooper J."/>
            <person name="Damon W."/>
            <person name="Desjardin D."/>
            <person name="Finy P."/>
            <person name="Geml J."/>
            <person name="Haridas S."/>
            <person name="Hughes K."/>
            <person name="Justo A."/>
            <person name="Karasinski D."/>
            <person name="Kautmanova I."/>
            <person name="Kiss B."/>
            <person name="Kocsube S."/>
            <person name="Kotiranta H."/>
            <person name="LaButti K.M."/>
            <person name="Lechner B.E."/>
            <person name="Liimatainen K."/>
            <person name="Lipzen A."/>
            <person name="Lukacs Z."/>
            <person name="Mihaltcheva S."/>
            <person name="Morgado L.N."/>
            <person name="Niskanen T."/>
            <person name="Noordeloos M.E."/>
            <person name="Ohm R.A."/>
            <person name="Ortiz-Santana B."/>
            <person name="Ovrebo C."/>
            <person name="Racz N."/>
            <person name="Riley R."/>
            <person name="Savchenko A."/>
            <person name="Shiryaev A."/>
            <person name="Soop K."/>
            <person name="Spirin V."/>
            <person name="Szebenyi C."/>
            <person name="Tomsovsky M."/>
            <person name="Tulloss R.E."/>
            <person name="Uehling J."/>
            <person name="Grigoriev I.V."/>
            <person name="Vagvolgyi C."/>
            <person name="Papp T."/>
            <person name="Martin F.M."/>
            <person name="Miettinen O."/>
            <person name="Hibbett D.S."/>
            <person name="Nagy L.G."/>
        </authorList>
    </citation>
    <scope>NUCLEOTIDE SEQUENCE [LARGE SCALE GENOMIC DNA]</scope>
    <source>
        <strain evidence="1 2">NL-1719</strain>
    </source>
</reference>
<protein>
    <submittedName>
        <fullName evidence="1">Uncharacterized protein</fullName>
    </submittedName>
</protein>
<evidence type="ECO:0000313" key="1">
    <source>
        <dbReference type="EMBL" id="TFK61138.1"/>
    </source>
</evidence>
<proteinExistence type="predicted"/>
<sequence>MERATSLPQELWLLIFKLLSLEEVKQMILVHRVFHRYGQSFLWQTLTLCTLSERHYKKAQAIIRDPILAIHVKHLRLVPTNYDSETPNFRNPHKAPTNLWTCEGWRGALKPAMWKHPHRSFDHFRRSWTSQSTAIRVGPLLTEIRKLTVVTWSSEKVSPPVKPYLALREVLFPRLNQIRCLDLTLKSSKAISLFSTIFRGIVFDRLEVLNLDLAVGQRHPHWDDEFEETIRAIADTGRSSLQSLAVSMSLLTPFAVSDLRYPSLFSGLGCFPCLRHFQFTHCRVNGWVFRDSDVLAQFLHNHRSSLSKVGIYIPFPNTNLPFLEQTQSGGASKLKLVSIQIAGPLQRPFIPTGLQPYSDTLTTLVLDTTPPSPWSSPRGFGYQEIQELVLSLHSPSRGVLLRRLQIPIVNLSPEIFDLMSTYLENLHTLGLTYHILVGNENDSEAENEVLRCFPRWDLEPMAKILFISLHFATRWAAVPSLTGACNI</sequence>
<dbReference type="EMBL" id="ML208691">
    <property type="protein sequence ID" value="TFK61138.1"/>
    <property type="molecule type" value="Genomic_DNA"/>
</dbReference>
<organism evidence="1 2">
    <name type="scientific">Pluteus cervinus</name>
    <dbReference type="NCBI Taxonomy" id="181527"/>
    <lineage>
        <taxon>Eukaryota</taxon>
        <taxon>Fungi</taxon>
        <taxon>Dikarya</taxon>
        <taxon>Basidiomycota</taxon>
        <taxon>Agaricomycotina</taxon>
        <taxon>Agaricomycetes</taxon>
        <taxon>Agaricomycetidae</taxon>
        <taxon>Agaricales</taxon>
        <taxon>Pluteineae</taxon>
        <taxon>Pluteaceae</taxon>
        <taxon>Pluteus</taxon>
    </lineage>
</organism>
<accession>A0ACD3A631</accession>
<keyword evidence="2" id="KW-1185">Reference proteome</keyword>
<name>A0ACD3A631_9AGAR</name>
<dbReference type="Proteomes" id="UP000308600">
    <property type="component" value="Unassembled WGS sequence"/>
</dbReference>
<evidence type="ECO:0000313" key="2">
    <source>
        <dbReference type="Proteomes" id="UP000308600"/>
    </source>
</evidence>